<proteinExistence type="predicted"/>
<dbReference type="Proteomes" id="UP000294292">
    <property type="component" value="Chromosome"/>
</dbReference>
<keyword evidence="1" id="KW-0489">Methyltransferase</keyword>
<dbReference type="SUPFAM" id="SSF53335">
    <property type="entry name" value="S-adenosyl-L-methionine-dependent methyltransferases"/>
    <property type="match status" value="1"/>
</dbReference>
<dbReference type="OrthoDB" id="9777638at2"/>
<dbReference type="RefSeq" id="WP_134208799.1">
    <property type="nucleotide sequence ID" value="NZ_CP038015.1"/>
</dbReference>
<dbReference type="EMBL" id="CP038015">
    <property type="protein sequence ID" value="QBP40140.1"/>
    <property type="molecule type" value="Genomic_DNA"/>
</dbReference>
<dbReference type="AlphaFoldDB" id="A0A4P6ZUI6"/>
<accession>A0A4P6ZUI6</accession>
<dbReference type="GO" id="GO:0032259">
    <property type="term" value="P:methylation"/>
    <property type="evidence" value="ECO:0007669"/>
    <property type="project" value="UniProtKB-KW"/>
</dbReference>
<dbReference type="KEGG" id="panc:E2636_02780"/>
<evidence type="ECO:0000313" key="2">
    <source>
        <dbReference type="Proteomes" id="UP000294292"/>
    </source>
</evidence>
<dbReference type="Pfam" id="PF13489">
    <property type="entry name" value="Methyltransf_23"/>
    <property type="match status" value="1"/>
</dbReference>
<keyword evidence="1" id="KW-0808">Transferase</keyword>
<name>A0A4P6ZUI6_9BACL</name>
<gene>
    <name evidence="1" type="ORF">E2636_02780</name>
</gene>
<evidence type="ECO:0000313" key="1">
    <source>
        <dbReference type="EMBL" id="QBP40140.1"/>
    </source>
</evidence>
<reference evidence="1 2" key="1">
    <citation type="submission" date="2019-03" db="EMBL/GenBank/DDBJ databases">
        <title>Complete genome sequence of Paenisporosarcina antarctica CGMCC 1.6503T.</title>
        <authorList>
            <person name="Rong J.-C."/>
            <person name="Chi N.-Y."/>
            <person name="Zhang Q.-F."/>
        </authorList>
    </citation>
    <scope>NUCLEOTIDE SEQUENCE [LARGE SCALE GENOMIC DNA]</scope>
    <source>
        <strain evidence="1 2">CGMCC 1.6503</strain>
    </source>
</reference>
<keyword evidence="2" id="KW-1185">Reference proteome</keyword>
<sequence>MNNEFLETIVECMATNKEMSNIQKVQTEHRVKLVEFWGIKEGSRVLEIGCGQGDTTAVLAYFVGEKGLVHGIDSASLTYGSPISLGDSAEYLMQSKLGKQIKFDFEIDLLSSNSLEIIEDYFDYIVFSHCSWYLKSLDELRELMQKIKKWGKQLCFAEWDSRIKTIEQYPHLLSILIQAQYESFKDDSVSNIRTLFTPKDIKSIVESSGWTIINDETIDCPELQDGNWEINKVVIDIEDELNKTSDIPIKLKELIQSEVMLLEEFINSNQVKPLPTYAFIAVKQ</sequence>
<dbReference type="InterPro" id="IPR029063">
    <property type="entry name" value="SAM-dependent_MTases_sf"/>
</dbReference>
<protein>
    <submittedName>
        <fullName evidence="1">Methyltransferase domain-containing protein</fullName>
    </submittedName>
</protein>
<dbReference type="Gene3D" id="3.40.50.150">
    <property type="entry name" value="Vaccinia Virus protein VP39"/>
    <property type="match status" value="1"/>
</dbReference>
<organism evidence="1 2">
    <name type="scientific">Paenisporosarcina antarctica</name>
    <dbReference type="NCBI Taxonomy" id="417367"/>
    <lineage>
        <taxon>Bacteria</taxon>
        <taxon>Bacillati</taxon>
        <taxon>Bacillota</taxon>
        <taxon>Bacilli</taxon>
        <taxon>Bacillales</taxon>
        <taxon>Caryophanaceae</taxon>
        <taxon>Paenisporosarcina</taxon>
    </lineage>
</organism>
<dbReference type="GO" id="GO:0008168">
    <property type="term" value="F:methyltransferase activity"/>
    <property type="evidence" value="ECO:0007669"/>
    <property type="project" value="UniProtKB-KW"/>
</dbReference>